<dbReference type="PANTHER" id="PTHR24067">
    <property type="entry name" value="UBIQUITIN-CONJUGATING ENZYME E2"/>
    <property type="match status" value="1"/>
</dbReference>
<dbReference type="Pfam" id="PF00096">
    <property type="entry name" value="zf-C2H2"/>
    <property type="match status" value="1"/>
</dbReference>
<dbReference type="SMART" id="SM00355">
    <property type="entry name" value="ZnF_C2H2"/>
    <property type="match status" value="3"/>
</dbReference>
<feature type="domain" description="UBC core" evidence="9">
    <location>
        <begin position="6"/>
        <end position="157"/>
    </location>
</feature>
<evidence type="ECO:0000256" key="7">
    <source>
        <dbReference type="PROSITE-ProRule" id="PRU10133"/>
    </source>
</evidence>
<dbReference type="GO" id="GO:0008270">
    <property type="term" value="F:zinc ion binding"/>
    <property type="evidence" value="ECO:0007669"/>
    <property type="project" value="UniProtKB-KW"/>
</dbReference>
<feature type="region of interest" description="Disordered" evidence="8">
    <location>
        <begin position="463"/>
        <end position="491"/>
    </location>
</feature>
<feature type="domain" description="C2H2-type" evidence="10">
    <location>
        <begin position="567"/>
        <end position="596"/>
    </location>
</feature>
<dbReference type="STRING" id="286115.A0A507DJ73"/>
<keyword evidence="2" id="KW-0808">Transferase</keyword>
<feature type="region of interest" description="Disordered" evidence="8">
    <location>
        <begin position="279"/>
        <end position="312"/>
    </location>
</feature>
<accession>A0A507DJ73</accession>
<dbReference type="Pfam" id="PF00179">
    <property type="entry name" value="UQ_con"/>
    <property type="match status" value="1"/>
</dbReference>
<keyword evidence="6" id="KW-0862">Zinc</keyword>
<evidence type="ECO:0000313" key="14">
    <source>
        <dbReference type="Proteomes" id="UP000320475"/>
    </source>
</evidence>
<dbReference type="OrthoDB" id="9978460at2759"/>
<keyword evidence="3" id="KW-0547">Nucleotide-binding</keyword>
<feature type="active site" description="Glycyl thioester intermediate" evidence="7">
    <location>
        <position position="90"/>
    </location>
</feature>
<dbReference type="CDD" id="cd23805">
    <property type="entry name" value="UBCc_UBE2T"/>
    <property type="match status" value="1"/>
</dbReference>
<feature type="compositionally biased region" description="Low complexity" evidence="8">
    <location>
        <begin position="192"/>
        <end position="205"/>
    </location>
</feature>
<dbReference type="GO" id="GO:0005524">
    <property type="term" value="F:ATP binding"/>
    <property type="evidence" value="ECO:0007669"/>
    <property type="project" value="UniProtKB-KW"/>
</dbReference>
<dbReference type="SUPFAM" id="SSF54495">
    <property type="entry name" value="UBC-like"/>
    <property type="match status" value="1"/>
</dbReference>
<feature type="compositionally biased region" description="Acidic residues" evidence="8">
    <location>
        <begin position="536"/>
        <end position="560"/>
    </location>
</feature>
<feature type="domain" description="C2H2-type" evidence="10">
    <location>
        <begin position="597"/>
        <end position="627"/>
    </location>
</feature>
<evidence type="ECO:0000259" key="10">
    <source>
        <dbReference type="PROSITE" id="PS50157"/>
    </source>
</evidence>
<dbReference type="Gene3D" id="3.30.160.60">
    <property type="entry name" value="Classic Zinc Finger"/>
    <property type="match status" value="3"/>
</dbReference>
<dbReference type="VEuPathDB" id="FungiDB:SeMB42_g02058"/>
<feature type="region of interest" description="Disordered" evidence="8">
    <location>
        <begin position="503"/>
        <end position="565"/>
    </location>
</feature>
<dbReference type="InterPro" id="IPR013087">
    <property type="entry name" value="Znf_C2H2_type"/>
</dbReference>
<dbReference type="PROSITE" id="PS50157">
    <property type="entry name" value="ZINC_FINGER_C2H2_2"/>
    <property type="match status" value="3"/>
</dbReference>
<evidence type="ECO:0000256" key="2">
    <source>
        <dbReference type="ARBA" id="ARBA00022679"/>
    </source>
</evidence>
<dbReference type="Proteomes" id="UP000317494">
    <property type="component" value="Unassembled WGS sequence"/>
</dbReference>
<evidence type="ECO:0000313" key="11">
    <source>
        <dbReference type="EMBL" id="TPX48504.1"/>
    </source>
</evidence>
<dbReference type="InterPro" id="IPR036236">
    <property type="entry name" value="Znf_C2H2_sf"/>
</dbReference>
<dbReference type="EMBL" id="QEAN01000060">
    <property type="protein sequence ID" value="TPX50958.1"/>
    <property type="molecule type" value="Genomic_DNA"/>
</dbReference>
<dbReference type="Proteomes" id="UP000320475">
    <property type="component" value="Unassembled WGS sequence"/>
</dbReference>
<evidence type="ECO:0000313" key="13">
    <source>
        <dbReference type="Proteomes" id="UP000317494"/>
    </source>
</evidence>
<evidence type="ECO:0000313" key="12">
    <source>
        <dbReference type="EMBL" id="TPX50958.1"/>
    </source>
</evidence>
<dbReference type="InterPro" id="IPR050113">
    <property type="entry name" value="Ub_conjugating_enzyme"/>
</dbReference>
<sequence length="665" mass="73936">MATSAASFNRIKSEIRKLETNPPDGITCWPDEHNIRCLLAEMEGPESTPYKGGVFKLEINLGERYPFEPPSTKFLTPIYHPNVDSQGRICLDILKGGYPKGQWKPILNVHAVLTSIQILLTEPNPDDPLEVGIANEFKTNRIIFTQKAALHTQQHAKRECVQVDRLSALLGKSVTGPTLGVLATTTSSPRGSPQSATTPTASSPTHRTISSTAGGLVTTQDNLKLTTQTHAKRSLNISFGPKKAAPSGTAYCIIEARHFKCNLATFTQQPMLLTSEFKPRNNASHQSTEENDVKNETNESQEKAHHSSYPHHHQQAYMNEIGGAGVSIPSTFQGSAHHGHREQQYHHQAPLYNIQHQLQPHQSANGSMMFGQHATPYSQPQQGYYYLPPPVPTSLPSSSANTSSTAPHPVMVLYYPHSHHHHPQTYPYYHHHQHPQYAQLPIQPIPSNRTSIPDWDSYQFPSISSHPSSTSAVPANSLTSSTNPEDAGRHHNAHLDASEIQAAAARVSTKQEKENRKSDGVKPWHGLQTEVSSSSDDSEEDEMDGVGEYDSSDDEDESDSGDGSKKFQCSFKDCAKAFKTGRTRKNHERSHIDPRPFPCPYKNCHLSFRRKPDLQRHVKSCHDKVKNHVCVDCGRSFARSDALKRHREARTKGNLPCIGLKNRRN</sequence>
<dbReference type="EC" id="2.3.2.23" evidence="1"/>
<dbReference type="FunFam" id="3.10.110.10:FF:000060">
    <property type="entry name" value="Ubiquitin conjugating enzyme (UbcB)"/>
    <property type="match status" value="1"/>
</dbReference>
<dbReference type="AlphaFoldDB" id="A0A507DJ73"/>
<feature type="compositionally biased region" description="Polar residues" evidence="8">
    <location>
        <begin position="206"/>
        <end position="221"/>
    </location>
</feature>
<dbReference type="GO" id="GO:0061631">
    <property type="term" value="F:ubiquitin conjugating enzyme activity"/>
    <property type="evidence" value="ECO:0007669"/>
    <property type="project" value="UniProtKB-EC"/>
</dbReference>
<evidence type="ECO:0000256" key="5">
    <source>
        <dbReference type="ARBA" id="ARBA00022840"/>
    </source>
</evidence>
<evidence type="ECO:0000259" key="9">
    <source>
        <dbReference type="PROSITE" id="PS50127"/>
    </source>
</evidence>
<dbReference type="InterPro" id="IPR000608">
    <property type="entry name" value="UBC"/>
</dbReference>
<dbReference type="SMART" id="SM00212">
    <property type="entry name" value="UBCc"/>
    <property type="match status" value="1"/>
</dbReference>
<feature type="compositionally biased region" description="Basic and acidic residues" evidence="8">
    <location>
        <begin position="287"/>
        <end position="305"/>
    </location>
</feature>
<proteinExistence type="predicted"/>
<protein>
    <recommendedName>
        <fullName evidence="1">E2 ubiquitin-conjugating enzyme</fullName>
        <ecNumber evidence="1">2.3.2.23</ecNumber>
    </recommendedName>
</protein>
<organism evidence="12 13">
    <name type="scientific">Synchytrium endobioticum</name>
    <dbReference type="NCBI Taxonomy" id="286115"/>
    <lineage>
        <taxon>Eukaryota</taxon>
        <taxon>Fungi</taxon>
        <taxon>Fungi incertae sedis</taxon>
        <taxon>Chytridiomycota</taxon>
        <taxon>Chytridiomycota incertae sedis</taxon>
        <taxon>Chytridiomycetes</taxon>
        <taxon>Synchytriales</taxon>
        <taxon>Synchytriaceae</taxon>
        <taxon>Synchytrium</taxon>
    </lineage>
</organism>
<feature type="compositionally biased region" description="Low complexity" evidence="8">
    <location>
        <begin position="463"/>
        <end position="474"/>
    </location>
</feature>
<keyword evidence="13" id="KW-1185">Reference proteome</keyword>
<gene>
    <name evidence="11" type="ORF">SeLEV6574_g01996</name>
    <name evidence="12" type="ORF">SeMB42_g02058</name>
</gene>
<dbReference type="InterPro" id="IPR023313">
    <property type="entry name" value="UBQ-conjugating_AS"/>
</dbReference>
<evidence type="ECO:0000256" key="4">
    <source>
        <dbReference type="ARBA" id="ARBA00022786"/>
    </source>
</evidence>
<evidence type="ECO:0000256" key="3">
    <source>
        <dbReference type="ARBA" id="ARBA00022741"/>
    </source>
</evidence>
<evidence type="ECO:0000256" key="6">
    <source>
        <dbReference type="PROSITE-ProRule" id="PRU00042"/>
    </source>
</evidence>
<dbReference type="PROSITE" id="PS00183">
    <property type="entry name" value="UBC_1"/>
    <property type="match status" value="1"/>
</dbReference>
<dbReference type="SUPFAM" id="SSF57667">
    <property type="entry name" value="beta-beta-alpha zinc fingers"/>
    <property type="match status" value="1"/>
</dbReference>
<keyword evidence="6" id="KW-0863">Zinc-finger</keyword>
<dbReference type="PROSITE" id="PS50127">
    <property type="entry name" value="UBC_2"/>
    <property type="match status" value="1"/>
</dbReference>
<comment type="caution">
    <text evidence="12">The sequence shown here is derived from an EMBL/GenBank/DDBJ whole genome shotgun (WGS) entry which is preliminary data.</text>
</comment>
<evidence type="ECO:0000256" key="1">
    <source>
        <dbReference type="ARBA" id="ARBA00012486"/>
    </source>
</evidence>
<feature type="compositionally biased region" description="Basic and acidic residues" evidence="8">
    <location>
        <begin position="509"/>
        <end position="522"/>
    </location>
</feature>
<name>A0A507DJ73_9FUNG</name>
<dbReference type="InterPro" id="IPR016135">
    <property type="entry name" value="UBQ-conjugating_enzyme/RWD"/>
</dbReference>
<reference evidence="13 14" key="1">
    <citation type="journal article" date="2019" name="Sci. Rep.">
        <title>Comparative genomics of chytrid fungi reveal insights into the obligate biotrophic and pathogenic lifestyle of Synchytrium endobioticum.</title>
        <authorList>
            <person name="van de Vossenberg B.T.L.H."/>
            <person name="Warris S."/>
            <person name="Nguyen H.D.T."/>
            <person name="van Gent-Pelzer M.P.E."/>
            <person name="Joly D.L."/>
            <person name="van de Geest H.C."/>
            <person name="Bonants P.J.M."/>
            <person name="Smith D.S."/>
            <person name="Levesque C.A."/>
            <person name="van der Lee T.A.J."/>
        </authorList>
    </citation>
    <scope>NUCLEOTIDE SEQUENCE [LARGE SCALE GENOMIC DNA]</scope>
    <source>
        <strain evidence="11 14">LEV6574</strain>
        <strain evidence="12 13">MB42</strain>
    </source>
</reference>
<feature type="domain" description="C2H2-type" evidence="10">
    <location>
        <begin position="628"/>
        <end position="656"/>
    </location>
</feature>
<dbReference type="PROSITE" id="PS00028">
    <property type="entry name" value="ZINC_FINGER_C2H2_1"/>
    <property type="match status" value="2"/>
</dbReference>
<keyword evidence="4" id="KW-0833">Ubl conjugation pathway</keyword>
<keyword evidence="5" id="KW-0067">ATP-binding</keyword>
<feature type="region of interest" description="Disordered" evidence="8">
    <location>
        <begin position="180"/>
        <end position="221"/>
    </location>
</feature>
<dbReference type="Gene3D" id="3.10.110.10">
    <property type="entry name" value="Ubiquitin Conjugating Enzyme"/>
    <property type="match status" value="1"/>
</dbReference>
<dbReference type="EMBL" id="QEAM01000051">
    <property type="protein sequence ID" value="TPX48504.1"/>
    <property type="molecule type" value="Genomic_DNA"/>
</dbReference>
<evidence type="ECO:0000256" key="8">
    <source>
        <dbReference type="SAM" id="MobiDB-lite"/>
    </source>
</evidence>
<keyword evidence="6" id="KW-0479">Metal-binding</keyword>